<name>A0A4U6SZH1_SETVI</name>
<proteinExistence type="predicted"/>
<accession>A0A4U6SZH1</accession>
<evidence type="ECO:0000313" key="2">
    <source>
        <dbReference type="Proteomes" id="UP000298652"/>
    </source>
</evidence>
<keyword evidence="2" id="KW-1185">Reference proteome</keyword>
<protein>
    <submittedName>
        <fullName evidence="1">Uncharacterized protein</fullName>
    </submittedName>
</protein>
<sequence length="99" mass="10808">MGGEQGEAKRRGSRGWRRHSCFCSEITLDANGGSTAGRCTSRAQLVHRWRGRHDRSGSRAPNGRSSAIGVTTRSGVVAWTRGRRPVAHAVVFVKREVHG</sequence>
<reference evidence="1" key="1">
    <citation type="submission" date="2019-03" db="EMBL/GenBank/DDBJ databases">
        <title>WGS assembly of Setaria viridis.</title>
        <authorList>
            <person name="Huang P."/>
            <person name="Jenkins J."/>
            <person name="Grimwood J."/>
            <person name="Barry K."/>
            <person name="Healey A."/>
            <person name="Mamidi S."/>
            <person name="Sreedasyam A."/>
            <person name="Shu S."/>
            <person name="Feldman M."/>
            <person name="Wu J."/>
            <person name="Yu Y."/>
            <person name="Chen C."/>
            <person name="Johnson J."/>
            <person name="Rokhsar D."/>
            <person name="Baxter I."/>
            <person name="Schmutz J."/>
            <person name="Brutnell T."/>
            <person name="Kellogg E."/>
        </authorList>
    </citation>
    <scope>NUCLEOTIDE SEQUENCE [LARGE SCALE GENOMIC DNA]</scope>
</reference>
<dbReference type="AlphaFoldDB" id="A0A4U6SZH1"/>
<dbReference type="EMBL" id="CM016560">
    <property type="protein sequence ID" value="TKV93754.1"/>
    <property type="molecule type" value="Genomic_DNA"/>
</dbReference>
<gene>
    <name evidence="1" type="ORF">SEVIR_9G246600v2</name>
</gene>
<organism evidence="1 2">
    <name type="scientific">Setaria viridis</name>
    <name type="common">Green bristlegrass</name>
    <name type="synonym">Setaria italica subsp. viridis</name>
    <dbReference type="NCBI Taxonomy" id="4556"/>
    <lineage>
        <taxon>Eukaryota</taxon>
        <taxon>Viridiplantae</taxon>
        <taxon>Streptophyta</taxon>
        <taxon>Embryophyta</taxon>
        <taxon>Tracheophyta</taxon>
        <taxon>Spermatophyta</taxon>
        <taxon>Magnoliopsida</taxon>
        <taxon>Liliopsida</taxon>
        <taxon>Poales</taxon>
        <taxon>Poaceae</taxon>
        <taxon>PACMAD clade</taxon>
        <taxon>Panicoideae</taxon>
        <taxon>Panicodae</taxon>
        <taxon>Paniceae</taxon>
        <taxon>Cenchrinae</taxon>
        <taxon>Setaria</taxon>
    </lineage>
</organism>
<dbReference type="Proteomes" id="UP000298652">
    <property type="component" value="Chromosome 9"/>
</dbReference>
<evidence type="ECO:0000313" key="1">
    <source>
        <dbReference type="EMBL" id="TKV93754.1"/>
    </source>
</evidence>
<dbReference type="Gramene" id="TKV93754">
    <property type="protein sequence ID" value="TKV93754"/>
    <property type="gene ID" value="SEVIR_9G246600v2"/>
</dbReference>